<dbReference type="PANTHER" id="PTHR32005:SF1">
    <property type="entry name" value="TRANSMEMBRANE PROTEIN 178B"/>
    <property type="match status" value="1"/>
</dbReference>
<accession>A0AAD4UC86</accession>
<dbReference type="GO" id="GO:0016020">
    <property type="term" value="C:membrane"/>
    <property type="evidence" value="ECO:0007669"/>
    <property type="project" value="TreeGrafter"/>
</dbReference>
<name>A0AAD4UC86_OVIAM</name>
<dbReference type="PANTHER" id="PTHR32005">
    <property type="entry name" value="TRANSMEMBRANE PROTEIN 178B-RELATED"/>
    <property type="match status" value="1"/>
</dbReference>
<dbReference type="Proteomes" id="UP001214576">
    <property type="component" value="Unassembled WGS sequence"/>
</dbReference>
<dbReference type="EMBL" id="JAKZEL010000005">
    <property type="protein sequence ID" value="KAI4543428.1"/>
    <property type="molecule type" value="Genomic_DNA"/>
</dbReference>
<organism evidence="1 2">
    <name type="scientific">Ovis ammon polii</name>
    <dbReference type="NCBI Taxonomy" id="230172"/>
    <lineage>
        <taxon>Eukaryota</taxon>
        <taxon>Metazoa</taxon>
        <taxon>Chordata</taxon>
        <taxon>Craniata</taxon>
        <taxon>Vertebrata</taxon>
        <taxon>Euteleostomi</taxon>
        <taxon>Mammalia</taxon>
        <taxon>Eutheria</taxon>
        <taxon>Laurasiatheria</taxon>
        <taxon>Artiodactyla</taxon>
        <taxon>Ruminantia</taxon>
        <taxon>Pecora</taxon>
        <taxon>Bovidae</taxon>
        <taxon>Caprinae</taxon>
        <taxon>Ovis</taxon>
    </lineage>
</organism>
<proteinExistence type="predicted"/>
<dbReference type="AlphaFoldDB" id="A0AAD4UC86"/>
<comment type="caution">
    <text evidence="1">The sequence shown here is derived from an EMBL/GenBank/DDBJ whole genome shotgun (WGS) entry which is preliminary data.</text>
</comment>
<dbReference type="InterPro" id="IPR039625">
    <property type="entry name" value="T178A/B"/>
</dbReference>
<gene>
    <name evidence="1" type="ORF">MG293_006222</name>
</gene>
<evidence type="ECO:0000313" key="1">
    <source>
        <dbReference type="EMBL" id="KAI4543428.1"/>
    </source>
</evidence>
<evidence type="ECO:0000313" key="2">
    <source>
        <dbReference type="Proteomes" id="UP001214576"/>
    </source>
</evidence>
<keyword evidence="2" id="KW-1185">Reference proteome</keyword>
<protein>
    <submittedName>
        <fullName evidence="1">Uncharacterized protein</fullName>
    </submittedName>
</protein>
<sequence>MIEKTVVMKNAFAAKNLFSLFLLGLGEIERCTYIKYHYSSATIPRNLTFNITKTIRQDEWHALLNSTNERLNCLAESSFTLWSCDYQGFWFPDSEGHKAPFSGALVSFQRSLYEAFKECTWFRAWTRLQFHLSESFWHKGYAKYSLPGGHLIVLMRGFAPDSSVFRSTMNLESGLI</sequence>
<reference evidence="1" key="1">
    <citation type="submission" date="2022-03" db="EMBL/GenBank/DDBJ databases">
        <title>Genomic analyses of argali, domestic sheep and their hybrids provide insights into chromosomal evolution, heterosis and genetic basis of agronomic traits.</title>
        <authorList>
            <person name="Li M."/>
        </authorList>
    </citation>
    <scope>NUCLEOTIDE SEQUENCE</scope>
    <source>
        <strain evidence="1">CAU-MHL-2022a</strain>
        <tissue evidence="1">Skin</tissue>
    </source>
</reference>